<accession>A0A2G9S7L2</accession>
<protein>
    <submittedName>
        <fullName evidence="1">Uncharacterized protein</fullName>
    </submittedName>
</protein>
<sequence length="54" mass="5858">MQTFSVRRGHTVAVYTSGCRSTSVGHQNKPIKVSHTGAPVDTRGVSMCETLPKR</sequence>
<reference evidence="2" key="1">
    <citation type="journal article" date="2017" name="Nat. Commun.">
        <title>The North American bullfrog draft genome provides insight into hormonal regulation of long noncoding RNA.</title>
        <authorList>
            <person name="Hammond S.A."/>
            <person name="Warren R.L."/>
            <person name="Vandervalk B.P."/>
            <person name="Kucuk E."/>
            <person name="Khan H."/>
            <person name="Gibb E.A."/>
            <person name="Pandoh P."/>
            <person name="Kirk H."/>
            <person name="Zhao Y."/>
            <person name="Jones M."/>
            <person name="Mungall A.J."/>
            <person name="Coope R."/>
            <person name="Pleasance S."/>
            <person name="Moore R.A."/>
            <person name="Holt R.A."/>
            <person name="Round J.M."/>
            <person name="Ohora S."/>
            <person name="Walle B.V."/>
            <person name="Veldhoen N."/>
            <person name="Helbing C.C."/>
            <person name="Birol I."/>
        </authorList>
    </citation>
    <scope>NUCLEOTIDE SEQUENCE [LARGE SCALE GENOMIC DNA]</scope>
</reference>
<gene>
    <name evidence="1" type="ORF">AB205_0187950</name>
</gene>
<organism evidence="1 2">
    <name type="scientific">Aquarana catesbeiana</name>
    <name type="common">American bullfrog</name>
    <name type="synonym">Rana catesbeiana</name>
    <dbReference type="NCBI Taxonomy" id="8400"/>
    <lineage>
        <taxon>Eukaryota</taxon>
        <taxon>Metazoa</taxon>
        <taxon>Chordata</taxon>
        <taxon>Craniata</taxon>
        <taxon>Vertebrata</taxon>
        <taxon>Euteleostomi</taxon>
        <taxon>Amphibia</taxon>
        <taxon>Batrachia</taxon>
        <taxon>Anura</taxon>
        <taxon>Neobatrachia</taxon>
        <taxon>Ranoidea</taxon>
        <taxon>Ranidae</taxon>
        <taxon>Aquarana</taxon>
    </lineage>
</organism>
<proteinExistence type="predicted"/>
<dbReference type="AlphaFoldDB" id="A0A2G9S7L2"/>
<dbReference type="Proteomes" id="UP000228934">
    <property type="component" value="Unassembled WGS sequence"/>
</dbReference>
<keyword evidence="2" id="KW-1185">Reference proteome</keyword>
<evidence type="ECO:0000313" key="2">
    <source>
        <dbReference type="Proteomes" id="UP000228934"/>
    </source>
</evidence>
<evidence type="ECO:0000313" key="1">
    <source>
        <dbReference type="EMBL" id="PIO36110.1"/>
    </source>
</evidence>
<name>A0A2G9S7L2_AQUCT</name>
<dbReference type="EMBL" id="KV926536">
    <property type="protein sequence ID" value="PIO36110.1"/>
    <property type="molecule type" value="Genomic_DNA"/>
</dbReference>